<dbReference type="AlphaFoldDB" id="A0A836GE90"/>
<dbReference type="PANTHER" id="PTHR14871">
    <property type="entry name" value="DYNEIN REGULATORY COMPLEX PROTEIN 9"/>
    <property type="match status" value="1"/>
</dbReference>
<dbReference type="GO" id="GO:0005856">
    <property type="term" value="C:cytoskeleton"/>
    <property type="evidence" value="ECO:0007669"/>
    <property type="project" value="UniProtKB-SubCell"/>
</dbReference>
<evidence type="ECO:0000313" key="9">
    <source>
        <dbReference type="Proteomes" id="UP000674179"/>
    </source>
</evidence>
<dbReference type="Proteomes" id="UP000674179">
    <property type="component" value="Chromosome 36"/>
</dbReference>
<dbReference type="EMBL" id="JAFHKP010000036">
    <property type="protein sequence ID" value="KAG5465737.1"/>
    <property type="molecule type" value="Genomic_DNA"/>
</dbReference>
<dbReference type="PANTHER" id="PTHR14871:SF1">
    <property type="entry name" value="DYNEIN REGULATORY COMPLEX PROTEIN 9"/>
    <property type="match status" value="1"/>
</dbReference>
<gene>
    <name evidence="8" type="ORF">CUR178_00449</name>
</gene>
<keyword evidence="9" id="KW-1185">Reference proteome</keyword>
<dbReference type="GeneID" id="94167743"/>
<feature type="compositionally biased region" description="Basic and acidic residues" evidence="7">
    <location>
        <begin position="592"/>
        <end position="622"/>
    </location>
</feature>
<evidence type="ECO:0000256" key="2">
    <source>
        <dbReference type="ARBA" id="ARBA00004316"/>
    </source>
</evidence>
<dbReference type="GO" id="GO:0044782">
    <property type="term" value="P:cilium organization"/>
    <property type="evidence" value="ECO:0007669"/>
    <property type="project" value="TreeGrafter"/>
</dbReference>
<accession>A0A836GE90</accession>
<comment type="subcellular location">
    <subcellularLocation>
        <location evidence="2">Cell projection</location>
    </subcellularLocation>
    <subcellularLocation>
        <location evidence="1">Cytoplasm</location>
        <location evidence="1">Cytoskeleton</location>
    </subcellularLocation>
</comment>
<evidence type="ECO:0000256" key="6">
    <source>
        <dbReference type="SAM" id="Coils"/>
    </source>
</evidence>
<keyword evidence="5" id="KW-0966">Cell projection</keyword>
<name>A0A836GE90_LEIEN</name>
<feature type="compositionally biased region" description="Low complexity" evidence="7">
    <location>
        <begin position="1"/>
        <end position="23"/>
    </location>
</feature>
<dbReference type="GO" id="GO:0005737">
    <property type="term" value="C:cytoplasm"/>
    <property type="evidence" value="ECO:0007669"/>
    <property type="project" value="TreeGrafter"/>
</dbReference>
<evidence type="ECO:0000256" key="7">
    <source>
        <dbReference type="SAM" id="MobiDB-lite"/>
    </source>
</evidence>
<dbReference type="KEGG" id="lenr:94167743"/>
<dbReference type="GO" id="GO:0031514">
    <property type="term" value="C:motile cilium"/>
    <property type="evidence" value="ECO:0007669"/>
    <property type="project" value="TreeGrafter"/>
</dbReference>
<feature type="coiled-coil region" evidence="6">
    <location>
        <begin position="436"/>
        <end position="495"/>
    </location>
</feature>
<evidence type="ECO:0000256" key="5">
    <source>
        <dbReference type="ARBA" id="ARBA00023273"/>
    </source>
</evidence>
<comment type="caution">
    <text evidence="8">The sequence shown here is derived from an EMBL/GenBank/DDBJ whole genome shotgun (WGS) entry which is preliminary data.</text>
</comment>
<feature type="region of interest" description="Disordered" evidence="7">
    <location>
        <begin position="1"/>
        <end position="41"/>
    </location>
</feature>
<dbReference type="InterPro" id="IPR042618">
    <property type="entry name" value="IQCG"/>
</dbReference>
<keyword evidence="3" id="KW-0963">Cytoplasm</keyword>
<feature type="region of interest" description="Disordered" evidence="7">
    <location>
        <begin position="592"/>
        <end position="624"/>
    </location>
</feature>
<dbReference type="RefSeq" id="XP_067688336.1">
    <property type="nucleotide sequence ID" value="XM_067832233.1"/>
</dbReference>
<evidence type="ECO:0000313" key="8">
    <source>
        <dbReference type="EMBL" id="KAG5465737.1"/>
    </source>
</evidence>
<organism evidence="8 9">
    <name type="scientific">Leishmania enriettii</name>
    <dbReference type="NCBI Taxonomy" id="5663"/>
    <lineage>
        <taxon>Eukaryota</taxon>
        <taxon>Discoba</taxon>
        <taxon>Euglenozoa</taxon>
        <taxon>Kinetoplastea</taxon>
        <taxon>Metakinetoplastina</taxon>
        <taxon>Trypanosomatida</taxon>
        <taxon>Trypanosomatidae</taxon>
        <taxon>Leishmaniinae</taxon>
        <taxon>Leishmania</taxon>
    </lineage>
</organism>
<keyword evidence="4" id="KW-0206">Cytoskeleton</keyword>
<keyword evidence="6" id="KW-0175">Coiled coil</keyword>
<dbReference type="OrthoDB" id="10254713at2759"/>
<evidence type="ECO:0000256" key="3">
    <source>
        <dbReference type="ARBA" id="ARBA00022490"/>
    </source>
</evidence>
<feature type="region of interest" description="Disordered" evidence="7">
    <location>
        <begin position="113"/>
        <end position="133"/>
    </location>
</feature>
<sequence>MSAAVSRTASAAAQRPATASAFSPHPPQLTGSVGASAKRKSCKPTSATASAAAAKKASGTATDLTATTAPLERVLQIGQPSFSTQLDFIKVNRAVASLERAVERLELLSLLDATGPTPTTEGSRKNESIMGGASNGKVVGAGVTASIYPHNYSLRGPAVLAGIGHEASVATAQKVAEVLAVSQQQRSGGRASVLELLAEQRVLERRYGELLTQAQPIVSLRPGEPQLQPQCFAHVPDAAHAALQQEFALVSNRLRDTNRLLCTQLQDNPQDTDNWAKVCNGRRELVALLRDAIEELTVGYREIFHQQQVRHLQQQQQANAAFDASLRRGVTPATICEDAQLSHRVSNGDLAGLNSDGASALCIARSDSRQSSMTGGGVVSTESGSRASPFLKCFGGTLQRHRASRVQQQGPRIPLSSSYQQFAVKILQEEASQRWADDVLSKERALNQNVKQLQADLVRECELKDKDVAERLARISALKVELRKLKAALQQRSDATKARGEAATENLLREGAAEVRGVRQAAHHNEKLLVIGATTHEVFSQYLRERTAAMDTLAGEWEAKTLRELKKKEAAKIDAEGSRQACAQRLKDLEHEHDAQQELKEQRHSAQKAEEDARRNAEEQRSAEYTAASVLEAALKAMMTRQTLSKLQKGSKKKKRVAG</sequence>
<proteinExistence type="predicted"/>
<evidence type="ECO:0000256" key="4">
    <source>
        <dbReference type="ARBA" id="ARBA00023212"/>
    </source>
</evidence>
<reference evidence="8 9" key="1">
    <citation type="submission" date="2021-02" db="EMBL/GenBank/DDBJ databases">
        <title>Leishmania (Mundinia) enrietti genome sequencing and assembly.</title>
        <authorList>
            <person name="Almutairi H."/>
            <person name="Gatherer D."/>
        </authorList>
    </citation>
    <scope>NUCLEOTIDE SEQUENCE [LARGE SCALE GENOMIC DNA]</scope>
    <source>
        <strain evidence="8">CUR178</strain>
    </source>
</reference>
<evidence type="ECO:0000256" key="1">
    <source>
        <dbReference type="ARBA" id="ARBA00004245"/>
    </source>
</evidence>
<protein>
    <submittedName>
        <fullName evidence="8">Uncharacterized protein</fullName>
    </submittedName>
</protein>